<sequence length="1007" mass="108809">MSAATMNGGDVASKTNSSTPTTASKQQLKSTSSTNKSLDASRKQSGSPVDGQNKKQQPPKAWQGPNPITQRASNNLPNGNEKPLPKLPPQSQSQQAKASTDLHADKHAHDRTLYLFSHFIGKDVTLALKNGEQFAGVFSGASLETSKPQYVIKMARRTSTPQQQTNGTNDSNEYIGEGEDHVMSFDIQDTIDLAVQDVSTTAATPHQNGSIEASFLTDTQISSRDPTMPRERDLQRWEPGPDTEIDMSLEASGDTTWDQFAVNEHMYGVQSTYDEDIYTTTIDRSRADYKKLEAKADRIAREIEGSAPSNEHVAEERRKDAHRDDAGDEEEKYSGVRRESSLPKRAAGAYVPPSQRPITGTPTVPGAPFDPAIISSSIAKPAIASAETSGPSAPPATADVTTEGNAAAAVTQPPKKRENTTEDRVRDTADAFKHFANTEKLRLRQAAEAKRANQRQEKNVKLNDLKKFAANFKLKSRVPDDLVPILAKDREKQLEIQAKADQAAKEEEVTKTKDKVTDKAASAVSPATSVATAQPGAASAVEQRTPFNQHRARVSQQVRQQLPGQGASPRAPLSQRIQGNQFFNNRQGAPQPLPADLRIPPPAPLASADMPMSPSSATRLNVNAKAFEFRPGASAFTPTGTSPSPQRTGSAAASPSDSSSPFFAKKSKATKGPKPCFSAVRRMKQAEYTEQEKKKFASNGGLPQAYNTLPTWPTSKANENKMFRETFPQGQAPSHGPSPMQTPNPNGQMPHAHQLPPHMQGGPNMSAPAPRPQYYPQPGHGHGPSFDPRMQPSFGPNASVQNSPRAQQIPVAPFNGQMPPMPVQQYPGQPVPGYGMSPSMQYRQPSMQGGPPMMMPGQMGGQMGPMQPGYPPNPQFRGPQMGGHMMVQQPSQGYVNGPMPQQGYSPMPPHAQPHMPHMQQHGGPAGYSGSPRPTMMQHTGSHQGFQPGMPMQPHFVPSPGQPHPYHLQQHRAMSGGYPQMTPRQQNAVPNHSSPGMGGVATQGDEGK</sequence>
<dbReference type="PANTHER" id="PTHR12854:SF7">
    <property type="entry name" value="ATAXIN-2 HOMOLOG"/>
    <property type="match status" value="1"/>
</dbReference>
<dbReference type="GO" id="GO:0010494">
    <property type="term" value="C:cytoplasmic stress granule"/>
    <property type="evidence" value="ECO:0007669"/>
    <property type="project" value="TreeGrafter"/>
</dbReference>
<feature type="region of interest" description="Disordered" evidence="1">
    <location>
        <begin position="728"/>
        <end position="785"/>
    </location>
</feature>
<feature type="compositionally biased region" description="Low complexity" evidence="1">
    <location>
        <begin position="89"/>
        <end position="99"/>
    </location>
</feature>
<proteinExistence type="predicted"/>
<feature type="region of interest" description="Disordered" evidence="1">
    <location>
        <begin position="633"/>
        <end position="675"/>
    </location>
</feature>
<dbReference type="AlphaFoldDB" id="A0A6A6CLH7"/>
<gene>
    <name evidence="3" type="ORF">M409DRAFT_66364</name>
</gene>
<evidence type="ECO:0000259" key="2">
    <source>
        <dbReference type="SMART" id="SM01272"/>
    </source>
</evidence>
<reference evidence="3" key="1">
    <citation type="journal article" date="2020" name="Stud. Mycol.">
        <title>101 Dothideomycetes genomes: a test case for predicting lifestyles and emergence of pathogens.</title>
        <authorList>
            <person name="Haridas S."/>
            <person name="Albert R."/>
            <person name="Binder M."/>
            <person name="Bloem J."/>
            <person name="Labutti K."/>
            <person name="Salamov A."/>
            <person name="Andreopoulos B."/>
            <person name="Baker S."/>
            <person name="Barry K."/>
            <person name="Bills G."/>
            <person name="Bluhm B."/>
            <person name="Cannon C."/>
            <person name="Castanera R."/>
            <person name="Culley D."/>
            <person name="Daum C."/>
            <person name="Ezra D."/>
            <person name="Gonzalez J."/>
            <person name="Henrissat B."/>
            <person name="Kuo A."/>
            <person name="Liang C."/>
            <person name="Lipzen A."/>
            <person name="Lutzoni F."/>
            <person name="Magnuson J."/>
            <person name="Mondo S."/>
            <person name="Nolan M."/>
            <person name="Ohm R."/>
            <person name="Pangilinan J."/>
            <person name="Park H.-J."/>
            <person name="Ramirez L."/>
            <person name="Alfaro M."/>
            <person name="Sun H."/>
            <person name="Tritt A."/>
            <person name="Yoshinaga Y."/>
            <person name="Zwiers L.-H."/>
            <person name="Turgeon B."/>
            <person name="Goodwin S."/>
            <person name="Spatafora J."/>
            <person name="Crous P."/>
            <person name="Grigoriev I."/>
        </authorList>
    </citation>
    <scope>NUCLEOTIDE SEQUENCE</scope>
    <source>
        <strain evidence="3">ATCC 36951</strain>
    </source>
</reference>
<feature type="compositionally biased region" description="Polar residues" evidence="1">
    <location>
        <begin position="575"/>
        <end position="588"/>
    </location>
</feature>
<name>A0A6A6CLH7_ZASCE</name>
<dbReference type="EMBL" id="ML993595">
    <property type="protein sequence ID" value="KAF2166792.1"/>
    <property type="molecule type" value="Genomic_DNA"/>
</dbReference>
<feature type="compositionally biased region" description="Polar residues" evidence="1">
    <location>
        <begin position="13"/>
        <end position="47"/>
    </location>
</feature>
<dbReference type="GeneID" id="54570180"/>
<dbReference type="Proteomes" id="UP000799537">
    <property type="component" value="Unassembled WGS sequence"/>
</dbReference>
<feature type="compositionally biased region" description="Basic and acidic residues" evidence="1">
    <location>
        <begin position="312"/>
        <end position="325"/>
    </location>
</feature>
<protein>
    <recommendedName>
        <fullName evidence="2">LsmAD domain-containing protein</fullName>
    </recommendedName>
</protein>
<feature type="compositionally biased region" description="Basic and acidic residues" evidence="1">
    <location>
        <begin position="332"/>
        <end position="342"/>
    </location>
</feature>
<organism evidence="3 4">
    <name type="scientific">Zasmidium cellare ATCC 36951</name>
    <dbReference type="NCBI Taxonomy" id="1080233"/>
    <lineage>
        <taxon>Eukaryota</taxon>
        <taxon>Fungi</taxon>
        <taxon>Dikarya</taxon>
        <taxon>Ascomycota</taxon>
        <taxon>Pezizomycotina</taxon>
        <taxon>Dothideomycetes</taxon>
        <taxon>Dothideomycetidae</taxon>
        <taxon>Mycosphaerellales</taxon>
        <taxon>Mycosphaerellaceae</taxon>
        <taxon>Zasmidium</taxon>
    </lineage>
</organism>
<dbReference type="Pfam" id="PF14438">
    <property type="entry name" value="SM-ATX"/>
    <property type="match status" value="1"/>
</dbReference>
<dbReference type="GO" id="GO:0034063">
    <property type="term" value="P:stress granule assembly"/>
    <property type="evidence" value="ECO:0007669"/>
    <property type="project" value="TreeGrafter"/>
</dbReference>
<feature type="compositionally biased region" description="Basic and acidic residues" evidence="1">
    <location>
        <begin position="415"/>
        <end position="424"/>
    </location>
</feature>
<feature type="compositionally biased region" description="Low complexity" evidence="1">
    <location>
        <begin position="912"/>
        <end position="922"/>
    </location>
</feature>
<feature type="compositionally biased region" description="Polar residues" evidence="1">
    <location>
        <begin position="66"/>
        <end position="78"/>
    </location>
</feature>
<feature type="compositionally biased region" description="Basic and acidic residues" evidence="1">
    <location>
        <begin position="502"/>
        <end position="518"/>
    </location>
</feature>
<accession>A0A6A6CLH7</accession>
<dbReference type="GO" id="GO:0003729">
    <property type="term" value="F:mRNA binding"/>
    <property type="evidence" value="ECO:0007669"/>
    <property type="project" value="TreeGrafter"/>
</dbReference>
<feature type="compositionally biased region" description="Polar residues" evidence="1">
    <location>
        <begin position="981"/>
        <end position="993"/>
    </location>
</feature>
<evidence type="ECO:0000256" key="1">
    <source>
        <dbReference type="SAM" id="MobiDB-lite"/>
    </source>
</evidence>
<feature type="compositionally biased region" description="Low complexity" evidence="1">
    <location>
        <begin position="519"/>
        <end position="533"/>
    </location>
</feature>
<feature type="compositionally biased region" description="Polar residues" evidence="1">
    <location>
        <begin position="636"/>
        <end position="649"/>
    </location>
</feature>
<dbReference type="InterPro" id="IPR009604">
    <property type="entry name" value="LsmAD_domain"/>
</dbReference>
<feature type="compositionally biased region" description="Polar residues" evidence="1">
    <location>
        <begin position="554"/>
        <end position="563"/>
    </location>
</feature>
<feature type="region of interest" description="Disordered" evidence="1">
    <location>
        <begin position="1"/>
        <end position="105"/>
    </location>
</feature>
<dbReference type="OrthoDB" id="2275718at2759"/>
<dbReference type="InterPro" id="IPR045117">
    <property type="entry name" value="ATXN2-like"/>
</dbReference>
<feature type="region of interest" description="Disordered" evidence="1">
    <location>
        <begin position="385"/>
        <end position="424"/>
    </location>
</feature>
<feature type="compositionally biased region" description="Basic and acidic residues" evidence="1">
    <location>
        <begin position="227"/>
        <end position="236"/>
    </location>
</feature>
<feature type="region of interest" description="Disordered" evidence="1">
    <location>
        <begin position="973"/>
        <end position="1007"/>
    </location>
</feature>
<dbReference type="Pfam" id="PF06741">
    <property type="entry name" value="LsmAD"/>
    <property type="match status" value="1"/>
</dbReference>
<dbReference type="InterPro" id="IPR025852">
    <property type="entry name" value="SM_dom_ATX"/>
</dbReference>
<feature type="region of interest" description="Disordered" evidence="1">
    <location>
        <begin position="498"/>
        <end position="616"/>
    </location>
</feature>
<evidence type="ECO:0000313" key="3">
    <source>
        <dbReference type="EMBL" id="KAF2166792.1"/>
    </source>
</evidence>
<dbReference type="RefSeq" id="XP_033667681.1">
    <property type="nucleotide sequence ID" value="XM_033816908.1"/>
</dbReference>
<dbReference type="PANTHER" id="PTHR12854">
    <property type="entry name" value="ATAXIN 2-RELATED"/>
    <property type="match status" value="1"/>
</dbReference>
<feature type="compositionally biased region" description="Low complexity" evidence="1">
    <location>
        <begin position="650"/>
        <end position="664"/>
    </location>
</feature>
<feature type="region of interest" description="Disordered" evidence="1">
    <location>
        <begin position="905"/>
        <end position="929"/>
    </location>
</feature>
<dbReference type="SMART" id="SM01272">
    <property type="entry name" value="LsmAD"/>
    <property type="match status" value="1"/>
</dbReference>
<feature type="region of interest" description="Disordered" evidence="1">
    <location>
        <begin position="220"/>
        <end position="248"/>
    </location>
</feature>
<evidence type="ECO:0000313" key="4">
    <source>
        <dbReference type="Proteomes" id="UP000799537"/>
    </source>
</evidence>
<keyword evidence="4" id="KW-1185">Reference proteome</keyword>
<feature type="domain" description="LsmAD" evidence="2">
    <location>
        <begin position="267"/>
        <end position="339"/>
    </location>
</feature>
<feature type="compositionally biased region" description="Low complexity" evidence="1">
    <location>
        <begin position="605"/>
        <end position="616"/>
    </location>
</feature>
<feature type="region of interest" description="Disordered" evidence="1">
    <location>
        <begin position="300"/>
        <end position="369"/>
    </location>
</feature>